<keyword evidence="2" id="KW-0732">Signal</keyword>
<dbReference type="PRINTS" id="PR01805">
    <property type="entry name" value="VACJLIPOPROT"/>
</dbReference>
<keyword evidence="4" id="KW-1185">Reference proteome</keyword>
<dbReference type="Proteomes" id="UP001484535">
    <property type="component" value="Unassembled WGS sequence"/>
</dbReference>
<keyword evidence="3" id="KW-0449">Lipoprotein</keyword>
<name>A0ABV0D1A6_9SPHN</name>
<gene>
    <name evidence="3" type="ORF">ABDJ38_16505</name>
</gene>
<protein>
    <submittedName>
        <fullName evidence="3">VacJ family lipoprotein</fullName>
    </submittedName>
</protein>
<dbReference type="Pfam" id="PF04333">
    <property type="entry name" value="MlaA"/>
    <property type="match status" value="1"/>
</dbReference>
<evidence type="ECO:0000256" key="1">
    <source>
        <dbReference type="ARBA" id="ARBA00010634"/>
    </source>
</evidence>
<sequence length="299" mass="32579">MIYSSLFAIAQLSDPNGLSIEHVRQALELPPGVLVDQEMVVADVPSTDLDLQPVEQEEGSAADQEIGPSKAADETAVIVVTVDQSTARIDPLQDANRTSYEVVRSVDEAVTGPLAREYKKTIPEPVRDGLRNFLSNLAEPVVAVNYLLQLKPGKTLETVGRFAVNTTAGVGGLFDVARRRPINLPRRENGFANTLGYYGVGPGPYMYLPLIGPTTVRDLVGRVGDVSLVPLTVGGPFRDASVVAPATMIRLIDQRAEADESIEASRAENADPYSFIRFEYLKQREAQIDELKGIERMED</sequence>
<dbReference type="RefSeq" id="WP_346786239.1">
    <property type="nucleotide sequence ID" value="NZ_JBDLBR010000010.1"/>
</dbReference>
<reference evidence="3 4" key="1">
    <citation type="submission" date="2024-05" db="EMBL/GenBank/DDBJ databases">
        <authorList>
            <person name="Park S."/>
        </authorList>
    </citation>
    <scope>NUCLEOTIDE SEQUENCE [LARGE SCALE GENOMIC DNA]</scope>
    <source>
        <strain evidence="3 4">DGU5</strain>
    </source>
</reference>
<dbReference type="PANTHER" id="PTHR30035">
    <property type="entry name" value="LIPOPROTEIN VACJ-RELATED"/>
    <property type="match status" value="1"/>
</dbReference>
<evidence type="ECO:0000256" key="2">
    <source>
        <dbReference type="ARBA" id="ARBA00022729"/>
    </source>
</evidence>
<accession>A0ABV0D1A6</accession>
<dbReference type="InterPro" id="IPR007428">
    <property type="entry name" value="MlaA"/>
</dbReference>
<comment type="similarity">
    <text evidence="1">Belongs to the MlaA family.</text>
</comment>
<organism evidence="3 4">
    <name type="scientific">Aurantiacibacter flavus</name>
    <dbReference type="NCBI Taxonomy" id="3145232"/>
    <lineage>
        <taxon>Bacteria</taxon>
        <taxon>Pseudomonadati</taxon>
        <taxon>Pseudomonadota</taxon>
        <taxon>Alphaproteobacteria</taxon>
        <taxon>Sphingomonadales</taxon>
        <taxon>Erythrobacteraceae</taxon>
        <taxon>Aurantiacibacter</taxon>
    </lineage>
</organism>
<proteinExistence type="inferred from homology"/>
<evidence type="ECO:0000313" key="4">
    <source>
        <dbReference type="Proteomes" id="UP001484535"/>
    </source>
</evidence>
<comment type="caution">
    <text evidence="3">The sequence shown here is derived from an EMBL/GenBank/DDBJ whole genome shotgun (WGS) entry which is preliminary data.</text>
</comment>
<dbReference type="EMBL" id="JBDLBR010000010">
    <property type="protein sequence ID" value="MEN7538776.1"/>
    <property type="molecule type" value="Genomic_DNA"/>
</dbReference>
<evidence type="ECO:0000313" key="3">
    <source>
        <dbReference type="EMBL" id="MEN7538776.1"/>
    </source>
</evidence>
<dbReference type="PANTHER" id="PTHR30035:SF3">
    <property type="entry name" value="INTERMEMBRANE PHOSPHOLIPID TRANSPORT SYSTEM LIPOPROTEIN MLAA"/>
    <property type="match status" value="1"/>
</dbReference>